<sequence>MAKQADEYFGKKTRDLGGVFIHERRRVAPGLFTDIDREYRAKFLKANHFTKRDMSYHLYHLWDNPDFRKFRLNPIRRVWQAPGEVLEHALRPHLGMEYAFLTRLSLTKSLMVLVGAWYSAYYFMYSSGEWSREGGLRTFMSKPITLPTNPSYPKKDPKWERETADYSSMGFNKDKVAAQLEPSAPLRW</sequence>
<dbReference type="Pfam" id="PF09782">
    <property type="entry name" value="NDUF_B6"/>
    <property type="match status" value="1"/>
</dbReference>
<dbReference type="GO" id="GO:0006120">
    <property type="term" value="P:mitochondrial electron transport, NADH to ubiquinone"/>
    <property type="evidence" value="ECO:0007669"/>
    <property type="project" value="InterPro"/>
</dbReference>
<dbReference type="PANTHER" id="PTHR21106:SF2">
    <property type="entry name" value="NADH DEHYDROGENASE [UBIQUINONE] 1 BETA SUBCOMPLEX SUBUNIT 6"/>
    <property type="match status" value="1"/>
</dbReference>
<dbReference type="PANTHER" id="PTHR21106">
    <property type="entry name" value="NADH DEHYDROGENASE [UBIQUINONE] 1 BETA SUBCOMPLEX SUBUNIT 6"/>
    <property type="match status" value="1"/>
</dbReference>
<name>A0A0U2IG16_ACAPC</name>
<dbReference type="GO" id="GO:0005739">
    <property type="term" value="C:mitochondrion"/>
    <property type="evidence" value="ECO:0007669"/>
    <property type="project" value="GOC"/>
</dbReference>
<dbReference type="AlphaFoldDB" id="A0A0U2IG16"/>
<accession>A0A0U2IG16</accession>
<proteinExistence type="evidence at transcript level"/>
<organism evidence="1">
    <name type="scientific">Acartia pacifica</name>
    <name type="common">Copepod</name>
    <dbReference type="NCBI Taxonomy" id="335913"/>
    <lineage>
        <taxon>Eukaryota</taxon>
        <taxon>Metazoa</taxon>
        <taxon>Ecdysozoa</taxon>
        <taxon>Arthropoda</taxon>
        <taxon>Crustacea</taxon>
        <taxon>Multicrustacea</taxon>
        <taxon>Hexanauplia</taxon>
        <taxon>Copepoda</taxon>
        <taxon>Calanoida</taxon>
        <taxon>Acartiidae</taxon>
        <taxon>Acartia</taxon>
    </lineage>
</organism>
<reference evidence="1" key="1">
    <citation type="journal article" date="2015" name="Sci. Rep.">
        <title>Spliced leader RNA trans-splicing discovered in copepods.</title>
        <authorList>
            <person name="Yang F."/>
            <person name="Xu D."/>
            <person name="Zhuang Y."/>
            <person name="Yi X."/>
            <person name="Huang Y."/>
            <person name="Chen H."/>
            <person name="Lin S."/>
            <person name="Campbell D.A."/>
            <person name="Sturm N.R."/>
            <person name="Liu G."/>
            <person name="Zhang H."/>
        </authorList>
    </citation>
    <scope>NUCLEOTIDE SEQUENCE</scope>
</reference>
<dbReference type="InterPro" id="IPR019174">
    <property type="entry name" value="NADH_DH_b-subcmplx_su6"/>
</dbReference>
<evidence type="ECO:0000313" key="1">
    <source>
        <dbReference type="EMBL" id="ALS04051.1"/>
    </source>
</evidence>
<dbReference type="EMBL" id="KT754217">
    <property type="protein sequence ID" value="ALS04051.1"/>
    <property type="molecule type" value="mRNA"/>
</dbReference>
<protein>
    <submittedName>
        <fullName evidence="1">Lethal 35Di</fullName>
    </submittedName>
</protein>